<name>A0A1R3JPM9_9ROSI</name>
<keyword evidence="2" id="KW-1185">Reference proteome</keyword>
<proteinExistence type="predicted"/>
<protein>
    <submittedName>
        <fullName evidence="1">F-box protein</fullName>
    </submittedName>
</protein>
<evidence type="ECO:0000313" key="1">
    <source>
        <dbReference type="EMBL" id="OMO96808.1"/>
    </source>
</evidence>
<organism evidence="1 2">
    <name type="scientific">Corchorus olitorius</name>
    <dbReference type="NCBI Taxonomy" id="93759"/>
    <lineage>
        <taxon>Eukaryota</taxon>
        <taxon>Viridiplantae</taxon>
        <taxon>Streptophyta</taxon>
        <taxon>Embryophyta</taxon>
        <taxon>Tracheophyta</taxon>
        <taxon>Spermatophyta</taxon>
        <taxon>Magnoliopsida</taxon>
        <taxon>eudicotyledons</taxon>
        <taxon>Gunneridae</taxon>
        <taxon>Pentapetalae</taxon>
        <taxon>rosids</taxon>
        <taxon>malvids</taxon>
        <taxon>Malvales</taxon>
        <taxon>Malvaceae</taxon>
        <taxon>Grewioideae</taxon>
        <taxon>Apeibeae</taxon>
        <taxon>Corchorus</taxon>
    </lineage>
</organism>
<sequence>MEIRLREENEIGGADVPPAMVNWSNLPLEMIERIIIIGRLDWLDRIRLRAVCKAWSVSSPHIPTVDKFPWALSSYFMKVKNLTAYNYDLIYPPLHLPLLPPFRVPYFHINARAYGSSYGLDATSPKCVIFGLRIKGKKISIYICSPGDIAWKTYDFVLGTVYKNWAWRTARSPNNIWIESPSRAIWSANDLMTAP</sequence>
<dbReference type="CDD" id="cd09917">
    <property type="entry name" value="F-box_SF"/>
    <property type="match status" value="1"/>
</dbReference>
<dbReference type="InterPro" id="IPR036047">
    <property type="entry name" value="F-box-like_dom_sf"/>
</dbReference>
<comment type="caution">
    <text evidence="1">The sequence shown here is derived from an EMBL/GenBank/DDBJ whole genome shotgun (WGS) entry which is preliminary data.</text>
</comment>
<dbReference type="AlphaFoldDB" id="A0A1R3JPM9"/>
<evidence type="ECO:0000313" key="2">
    <source>
        <dbReference type="Proteomes" id="UP000187203"/>
    </source>
</evidence>
<dbReference type="Proteomes" id="UP000187203">
    <property type="component" value="Unassembled WGS sequence"/>
</dbReference>
<reference evidence="2" key="1">
    <citation type="submission" date="2013-09" db="EMBL/GenBank/DDBJ databases">
        <title>Corchorus olitorius genome sequencing.</title>
        <authorList>
            <person name="Alam M."/>
            <person name="Haque M.S."/>
            <person name="Islam M.S."/>
            <person name="Emdad E.M."/>
            <person name="Islam M.M."/>
            <person name="Ahmed B."/>
            <person name="Halim A."/>
            <person name="Hossen Q.M.M."/>
            <person name="Hossain M.Z."/>
            <person name="Ahmed R."/>
            <person name="Khan M.M."/>
            <person name="Islam R."/>
            <person name="Rashid M.M."/>
            <person name="Khan S.A."/>
            <person name="Rahman M.S."/>
            <person name="Alam M."/>
            <person name="Yahiya A.S."/>
            <person name="Khan M.S."/>
            <person name="Azam M.S."/>
            <person name="Haque T."/>
            <person name="Lashkar M.Z.H."/>
            <person name="Akhand A.I."/>
            <person name="Morshed G."/>
            <person name="Roy S."/>
            <person name="Uddin K.S."/>
            <person name="Rabeya T."/>
            <person name="Hossain A.S."/>
            <person name="Chowdhury A."/>
            <person name="Snigdha A.R."/>
            <person name="Mortoza M.S."/>
            <person name="Matin S.A."/>
            <person name="Hoque S.M.E."/>
            <person name="Islam M.K."/>
            <person name="Roy D.K."/>
            <person name="Haider R."/>
            <person name="Moosa M.M."/>
            <person name="Elias S.M."/>
            <person name="Hasan A.M."/>
            <person name="Jahan S."/>
            <person name="Shafiuddin M."/>
            <person name="Mahmood N."/>
            <person name="Shommy N.S."/>
        </authorList>
    </citation>
    <scope>NUCLEOTIDE SEQUENCE [LARGE SCALE GENOMIC DNA]</scope>
    <source>
        <strain evidence="2">cv. O-4</strain>
    </source>
</reference>
<dbReference type="SUPFAM" id="SSF81383">
    <property type="entry name" value="F-box domain"/>
    <property type="match status" value="1"/>
</dbReference>
<gene>
    <name evidence="1" type="ORF">COLO4_15073</name>
</gene>
<dbReference type="EMBL" id="AWUE01015554">
    <property type="protein sequence ID" value="OMO96808.1"/>
    <property type="molecule type" value="Genomic_DNA"/>
</dbReference>
<accession>A0A1R3JPM9</accession>